<dbReference type="GO" id="GO:0005802">
    <property type="term" value="C:trans-Golgi network"/>
    <property type="evidence" value="ECO:0007669"/>
    <property type="project" value="TreeGrafter"/>
</dbReference>
<dbReference type="PIRSF" id="PIRSF031402">
    <property type="entry name" value="SYS1_homologue"/>
    <property type="match status" value="1"/>
</dbReference>
<evidence type="ECO:0000256" key="4">
    <source>
        <dbReference type="ARBA" id="ARBA00022448"/>
    </source>
</evidence>
<evidence type="ECO:0000256" key="7">
    <source>
        <dbReference type="ARBA" id="ARBA00022989"/>
    </source>
</evidence>
<evidence type="ECO:0000256" key="2">
    <source>
        <dbReference type="ARBA" id="ARBA00008160"/>
    </source>
</evidence>
<keyword evidence="8 10" id="KW-0333">Golgi apparatus</keyword>
<gene>
    <name evidence="11" type="ORF">HOLleu_12407</name>
</gene>
<evidence type="ECO:0000313" key="12">
    <source>
        <dbReference type="Proteomes" id="UP001152320"/>
    </source>
</evidence>
<evidence type="ECO:0000256" key="6">
    <source>
        <dbReference type="ARBA" id="ARBA00022927"/>
    </source>
</evidence>
<comment type="caution">
    <text evidence="11">The sequence shown here is derived from an EMBL/GenBank/DDBJ whole genome shotgun (WGS) entry which is preliminary data.</text>
</comment>
<name>A0A9Q1CA52_HOLLE</name>
<proteinExistence type="inferred from homology"/>
<dbReference type="OrthoDB" id="542931at2759"/>
<dbReference type="GO" id="GO:0034067">
    <property type="term" value="P:protein localization to Golgi apparatus"/>
    <property type="evidence" value="ECO:0007669"/>
    <property type="project" value="TreeGrafter"/>
</dbReference>
<feature type="transmembrane region" description="Helical" evidence="10">
    <location>
        <begin position="12"/>
        <end position="36"/>
    </location>
</feature>
<keyword evidence="7 10" id="KW-1133">Transmembrane helix</keyword>
<dbReference type="GO" id="GO:0043001">
    <property type="term" value="P:Golgi to plasma membrane protein transport"/>
    <property type="evidence" value="ECO:0007669"/>
    <property type="project" value="TreeGrafter"/>
</dbReference>
<sequence length="157" mass="17670">MTSGFRSYVWDPLLIISQIATMQSIFYLGFGVWLSLVDLVLQEPQSLDHIFSYKNLEFGTGDGRLIAAAYVLNALTGALGLWVVVQRSKQCTDFAASVHLFHLLFCWIYNSQFPVSFTWWLMNVGCVALTTVLGEFLCMKTEMKSIPLLDGKSRADL</sequence>
<dbReference type="GO" id="GO:0000139">
    <property type="term" value="C:Golgi membrane"/>
    <property type="evidence" value="ECO:0007669"/>
    <property type="project" value="UniProtKB-SubCell"/>
</dbReference>
<reference evidence="11" key="1">
    <citation type="submission" date="2021-10" db="EMBL/GenBank/DDBJ databases">
        <title>Tropical sea cucumber genome reveals ecological adaptation and Cuvierian tubules defense mechanism.</title>
        <authorList>
            <person name="Chen T."/>
        </authorList>
    </citation>
    <scope>NUCLEOTIDE SEQUENCE</scope>
    <source>
        <strain evidence="11">Nanhai2018</strain>
        <tissue evidence="11">Muscle</tissue>
    </source>
</reference>
<dbReference type="PANTHER" id="PTHR12952">
    <property type="entry name" value="SYS1"/>
    <property type="match status" value="1"/>
</dbReference>
<evidence type="ECO:0000256" key="8">
    <source>
        <dbReference type="ARBA" id="ARBA00023034"/>
    </source>
</evidence>
<feature type="transmembrane region" description="Helical" evidence="10">
    <location>
        <begin position="65"/>
        <end position="85"/>
    </location>
</feature>
<keyword evidence="12" id="KW-1185">Reference proteome</keyword>
<accession>A0A9Q1CA52</accession>
<evidence type="ECO:0000256" key="9">
    <source>
        <dbReference type="ARBA" id="ARBA00023136"/>
    </source>
</evidence>
<dbReference type="GO" id="GO:0006895">
    <property type="term" value="P:Golgi to endosome transport"/>
    <property type="evidence" value="ECO:0007669"/>
    <property type="project" value="TreeGrafter"/>
</dbReference>
<organism evidence="11 12">
    <name type="scientific">Holothuria leucospilota</name>
    <name type="common">Black long sea cucumber</name>
    <name type="synonym">Mertensiothuria leucospilota</name>
    <dbReference type="NCBI Taxonomy" id="206669"/>
    <lineage>
        <taxon>Eukaryota</taxon>
        <taxon>Metazoa</taxon>
        <taxon>Echinodermata</taxon>
        <taxon>Eleutherozoa</taxon>
        <taxon>Echinozoa</taxon>
        <taxon>Holothuroidea</taxon>
        <taxon>Aspidochirotacea</taxon>
        <taxon>Aspidochirotida</taxon>
        <taxon>Holothuriidae</taxon>
        <taxon>Holothuria</taxon>
    </lineage>
</organism>
<dbReference type="PANTHER" id="PTHR12952:SF0">
    <property type="entry name" value="PROTEIN SYS1 HOMOLOG"/>
    <property type="match status" value="1"/>
</dbReference>
<keyword evidence="6 10" id="KW-0653">Protein transport</keyword>
<dbReference type="Pfam" id="PF09801">
    <property type="entry name" value="SYS1"/>
    <property type="match status" value="1"/>
</dbReference>
<evidence type="ECO:0000256" key="1">
    <source>
        <dbReference type="ARBA" id="ARBA00004653"/>
    </source>
</evidence>
<dbReference type="Proteomes" id="UP001152320">
    <property type="component" value="Chromosome 5"/>
</dbReference>
<comment type="subcellular location">
    <subcellularLocation>
        <location evidence="1 10">Golgi apparatus membrane</location>
        <topology evidence="1 10">Multi-pass membrane protein</topology>
    </subcellularLocation>
</comment>
<dbReference type="GO" id="GO:0005829">
    <property type="term" value="C:cytosol"/>
    <property type="evidence" value="ECO:0007669"/>
    <property type="project" value="GOC"/>
</dbReference>
<dbReference type="InterPro" id="IPR019185">
    <property type="entry name" value="Integral_membrane_SYS1-rel"/>
</dbReference>
<feature type="transmembrane region" description="Helical" evidence="10">
    <location>
        <begin position="117"/>
        <end position="138"/>
    </location>
</feature>
<dbReference type="EMBL" id="JAIZAY010000005">
    <property type="protein sequence ID" value="KAJ8041552.1"/>
    <property type="molecule type" value="Genomic_DNA"/>
</dbReference>
<evidence type="ECO:0000256" key="3">
    <source>
        <dbReference type="ARBA" id="ARBA00014516"/>
    </source>
</evidence>
<comment type="similarity">
    <text evidence="2 10">Belongs to the SYS1 family.</text>
</comment>
<dbReference type="InterPro" id="IPR016973">
    <property type="entry name" value="Integral_membrane_SYS1"/>
</dbReference>
<evidence type="ECO:0000313" key="11">
    <source>
        <dbReference type="EMBL" id="KAJ8041552.1"/>
    </source>
</evidence>
<feature type="transmembrane region" description="Helical" evidence="10">
    <location>
        <begin position="92"/>
        <end position="111"/>
    </location>
</feature>
<keyword evidence="4 10" id="KW-0813">Transport</keyword>
<protein>
    <recommendedName>
        <fullName evidence="3 10">Protein SYS1 homolog</fullName>
    </recommendedName>
</protein>
<evidence type="ECO:0000256" key="10">
    <source>
        <dbReference type="PIRNR" id="PIRNR031402"/>
    </source>
</evidence>
<dbReference type="AlphaFoldDB" id="A0A9Q1CA52"/>
<evidence type="ECO:0000256" key="5">
    <source>
        <dbReference type="ARBA" id="ARBA00022692"/>
    </source>
</evidence>
<keyword evidence="5 10" id="KW-0812">Transmembrane</keyword>
<comment type="function">
    <text evidence="10">Involved in protein trafficking.</text>
</comment>
<keyword evidence="9 10" id="KW-0472">Membrane</keyword>